<gene>
    <name evidence="2" type="ORF">CYCCA115_LOCUS2933</name>
</gene>
<keyword evidence="3" id="KW-1185">Reference proteome</keyword>
<comment type="caution">
    <text evidence="2">The sequence shown here is derived from an EMBL/GenBank/DDBJ whole genome shotgun (WGS) entry which is preliminary data.</text>
</comment>
<dbReference type="Proteomes" id="UP001295423">
    <property type="component" value="Unassembled WGS sequence"/>
</dbReference>
<evidence type="ECO:0000313" key="2">
    <source>
        <dbReference type="EMBL" id="CAJ1932631.1"/>
    </source>
</evidence>
<dbReference type="InterPro" id="IPR049227">
    <property type="entry name" value="DUF6824"/>
</dbReference>
<dbReference type="EMBL" id="CAKOGP040000224">
    <property type="protein sequence ID" value="CAJ1932631.1"/>
    <property type="molecule type" value="Genomic_DNA"/>
</dbReference>
<evidence type="ECO:0000259" key="1">
    <source>
        <dbReference type="Pfam" id="PF20710"/>
    </source>
</evidence>
<feature type="domain" description="DUF6824" evidence="1">
    <location>
        <begin position="502"/>
        <end position="581"/>
    </location>
</feature>
<organism evidence="2 3">
    <name type="scientific">Cylindrotheca closterium</name>
    <dbReference type="NCBI Taxonomy" id="2856"/>
    <lineage>
        <taxon>Eukaryota</taxon>
        <taxon>Sar</taxon>
        <taxon>Stramenopiles</taxon>
        <taxon>Ochrophyta</taxon>
        <taxon>Bacillariophyta</taxon>
        <taxon>Bacillariophyceae</taxon>
        <taxon>Bacillariophycidae</taxon>
        <taxon>Bacillariales</taxon>
        <taxon>Bacillariaceae</taxon>
        <taxon>Cylindrotheca</taxon>
    </lineage>
</organism>
<accession>A0AAD2FHP5</accession>
<dbReference type="Pfam" id="PF20710">
    <property type="entry name" value="DUF6824"/>
    <property type="match status" value="2"/>
</dbReference>
<feature type="domain" description="DUF6824" evidence="1">
    <location>
        <begin position="364"/>
        <end position="439"/>
    </location>
</feature>
<sequence>MSTKLQSPDTSACCGSNLQKYSISQHSSNENDVEAILIKGMNDLSFDELQREQEELHGVAAKIDATTDVLLQSLEEHLNRIKKGTVLESAEAKNPSSVHRRDFKMAFIRGNRNDPKSAAEQMIRYYDLKQKLFGQEKLTRDITLQDLNEEDMESLMAGHVQLGSAPDRSGRSIAWAFPGLRTDASPLRPNFYIGMDIISLMEDVSRGTVIVSYQVGDEFKEKGNPNFGEAMEAALAMPCNIAAYHFCFSSRVEAWIAQTAVAVMPPHLRAKTKIHYGSHQECLYHLSSYGIPREAFPLTPNYEMDLTYHRFWLQQCIEKEQMNQSLHANDSSSAKREDRNIHFLKKNVKGETPTENDFLCVGRKVNAKGNERLMSLAVMNADAYDTGSLMKKRMIISSMMEEIWRNGGRFLKLDTTQDQGWIKVDDVEMREKIGQTFRNMRYRRAMMQSKAALNGANSGRNGKPVTISRAHAGLSASTKEELTSGASAVHEAIIVNECKDEDVLFGNFRDHAGNRRLRDLVESIASQYDTASRGDKRRLADQILAQVKESRGRFLKPLDDGRWEIVSDRVASQKIGYHFRNLRRKQWR</sequence>
<protein>
    <recommendedName>
        <fullName evidence="1">DUF6824 domain-containing protein</fullName>
    </recommendedName>
</protein>
<proteinExistence type="predicted"/>
<reference evidence="2" key="1">
    <citation type="submission" date="2023-08" db="EMBL/GenBank/DDBJ databases">
        <authorList>
            <person name="Audoor S."/>
            <person name="Bilcke G."/>
        </authorList>
    </citation>
    <scope>NUCLEOTIDE SEQUENCE</scope>
</reference>
<dbReference type="AlphaFoldDB" id="A0AAD2FHP5"/>
<evidence type="ECO:0000313" key="3">
    <source>
        <dbReference type="Proteomes" id="UP001295423"/>
    </source>
</evidence>
<name>A0AAD2FHP5_9STRA</name>